<proteinExistence type="predicted"/>
<evidence type="ECO:0000313" key="1">
    <source>
        <dbReference type="EMBL" id="KJY02339.1"/>
    </source>
</evidence>
<sequence>MTTTLKNIWFGIADEPVPPQQQINIRLTPATPPTSSDLRTLTTPNLISFSKSRANYQFFIFLIHASKEDNPHISNPADLNLADLESSFEGLTFTDVVTGDPVRRIGFWDNRQEWEVSRDISDLDGEREFFLAHQLGRYSTGFDFKVGQLVKVGLKGVRLRAAAGAVSDRYVLIEEAFFTVME</sequence>
<organism evidence="1 2">
    <name type="scientific">Zymoseptoria brevis</name>
    <dbReference type="NCBI Taxonomy" id="1047168"/>
    <lineage>
        <taxon>Eukaryota</taxon>
        <taxon>Fungi</taxon>
        <taxon>Dikarya</taxon>
        <taxon>Ascomycota</taxon>
        <taxon>Pezizomycotina</taxon>
        <taxon>Dothideomycetes</taxon>
        <taxon>Dothideomycetidae</taxon>
        <taxon>Mycosphaerellales</taxon>
        <taxon>Mycosphaerellaceae</taxon>
        <taxon>Zymoseptoria</taxon>
    </lineage>
</organism>
<gene>
    <name evidence="1" type="ORF">TI39_contig63g00003</name>
</gene>
<evidence type="ECO:0000313" key="2">
    <source>
        <dbReference type="Proteomes" id="UP000033647"/>
    </source>
</evidence>
<protein>
    <submittedName>
        <fullName evidence="1">Uncharacterized protein</fullName>
    </submittedName>
</protein>
<reference evidence="1 2" key="1">
    <citation type="submission" date="2015-03" db="EMBL/GenBank/DDBJ databases">
        <title>RNA-seq based gene annotation and comparative genomics of four Zymoseptoria species reveal species-specific pathogenicity related genes and transposable element activity.</title>
        <authorList>
            <person name="Grandaubert J."/>
            <person name="Bhattacharyya A."/>
            <person name="Stukenbrock E.H."/>
        </authorList>
    </citation>
    <scope>NUCLEOTIDE SEQUENCE [LARGE SCALE GENOMIC DNA]</scope>
    <source>
        <strain evidence="1 2">Zb18110</strain>
    </source>
</reference>
<dbReference type="AlphaFoldDB" id="A0A0F4GYJ6"/>
<accession>A0A0F4GYJ6</accession>
<dbReference type="EMBL" id="LAFY01000060">
    <property type="protein sequence ID" value="KJY02339.1"/>
    <property type="molecule type" value="Genomic_DNA"/>
</dbReference>
<dbReference type="Proteomes" id="UP000033647">
    <property type="component" value="Unassembled WGS sequence"/>
</dbReference>
<comment type="caution">
    <text evidence="1">The sequence shown here is derived from an EMBL/GenBank/DDBJ whole genome shotgun (WGS) entry which is preliminary data.</text>
</comment>
<name>A0A0F4GYJ6_9PEZI</name>
<keyword evidence="2" id="KW-1185">Reference proteome</keyword>